<accession>A0A3G2R488</accession>
<proteinExistence type="inferred from homology"/>
<dbReference type="InterPro" id="IPR029063">
    <property type="entry name" value="SAM-dependent_MTases_sf"/>
</dbReference>
<keyword evidence="4 6" id="KW-0808">Transferase</keyword>
<keyword evidence="5 6" id="KW-0949">S-adenosyl-L-methionine</keyword>
<dbReference type="GO" id="GO:0005737">
    <property type="term" value="C:cytoplasm"/>
    <property type="evidence" value="ECO:0007669"/>
    <property type="project" value="UniProtKB-SubCell"/>
</dbReference>
<dbReference type="RefSeq" id="WP_120767000.1">
    <property type="nucleotide sequence ID" value="NZ_CP033169.1"/>
</dbReference>
<dbReference type="Pfam" id="PF06325">
    <property type="entry name" value="PrmA"/>
    <property type="match status" value="1"/>
</dbReference>
<evidence type="ECO:0000256" key="5">
    <source>
        <dbReference type="ARBA" id="ARBA00022691"/>
    </source>
</evidence>
<dbReference type="HAMAP" id="MF_00735">
    <property type="entry name" value="Methyltr_PrmA"/>
    <property type="match status" value="1"/>
</dbReference>
<protein>
    <recommendedName>
        <fullName evidence="6">Ribosomal protein L11 methyltransferase</fullName>
        <shortName evidence="6">L11 Mtase</shortName>
        <ecNumber evidence="6">2.1.1.-</ecNumber>
    </recommendedName>
</protein>
<dbReference type="SUPFAM" id="SSF53335">
    <property type="entry name" value="S-adenosyl-L-methionine-dependent methyltransferases"/>
    <property type="match status" value="1"/>
</dbReference>
<keyword evidence="3 6" id="KW-0489">Methyltransferase</keyword>
<keyword evidence="7" id="KW-0687">Ribonucleoprotein</keyword>
<keyword evidence="8" id="KW-1185">Reference proteome</keyword>
<gene>
    <name evidence="6" type="primary">prmA</name>
    <name evidence="7" type="ORF">D2962_06315</name>
</gene>
<dbReference type="Gene3D" id="3.40.50.150">
    <property type="entry name" value="Vaccinia Virus protein VP39"/>
    <property type="match status" value="1"/>
</dbReference>
<keyword evidence="7" id="KW-0689">Ribosomal protein</keyword>
<dbReference type="NCBIfam" id="TIGR00406">
    <property type="entry name" value="prmA"/>
    <property type="match status" value="1"/>
</dbReference>
<name>A0A3G2R488_9FIRM</name>
<dbReference type="AlphaFoldDB" id="A0A3G2R488"/>
<evidence type="ECO:0000313" key="8">
    <source>
        <dbReference type="Proteomes" id="UP000280960"/>
    </source>
</evidence>
<dbReference type="CDD" id="cd02440">
    <property type="entry name" value="AdoMet_MTases"/>
    <property type="match status" value="1"/>
</dbReference>
<feature type="binding site" evidence="6">
    <location>
        <position position="246"/>
    </location>
    <ligand>
        <name>S-adenosyl-L-methionine</name>
        <dbReference type="ChEBI" id="CHEBI:59789"/>
    </ligand>
</feature>
<feature type="binding site" evidence="6">
    <location>
        <position position="181"/>
    </location>
    <ligand>
        <name>S-adenosyl-L-methionine</name>
        <dbReference type="ChEBI" id="CHEBI:59789"/>
    </ligand>
</feature>
<evidence type="ECO:0000256" key="2">
    <source>
        <dbReference type="ARBA" id="ARBA00022490"/>
    </source>
</evidence>
<dbReference type="InterPro" id="IPR004498">
    <property type="entry name" value="Ribosomal_PrmA_MeTrfase"/>
</dbReference>
<dbReference type="GO" id="GO:0005840">
    <property type="term" value="C:ribosome"/>
    <property type="evidence" value="ECO:0007669"/>
    <property type="project" value="UniProtKB-KW"/>
</dbReference>
<comment type="function">
    <text evidence="6">Methylates ribosomal protein L11.</text>
</comment>
<comment type="catalytic activity">
    <reaction evidence="6">
        <text>L-lysyl-[protein] + 3 S-adenosyl-L-methionine = N(6),N(6),N(6)-trimethyl-L-lysyl-[protein] + 3 S-adenosyl-L-homocysteine + 3 H(+)</text>
        <dbReference type="Rhea" id="RHEA:54192"/>
        <dbReference type="Rhea" id="RHEA-COMP:9752"/>
        <dbReference type="Rhea" id="RHEA-COMP:13826"/>
        <dbReference type="ChEBI" id="CHEBI:15378"/>
        <dbReference type="ChEBI" id="CHEBI:29969"/>
        <dbReference type="ChEBI" id="CHEBI:57856"/>
        <dbReference type="ChEBI" id="CHEBI:59789"/>
        <dbReference type="ChEBI" id="CHEBI:61961"/>
    </reaction>
</comment>
<dbReference type="GO" id="GO:0016279">
    <property type="term" value="F:protein-lysine N-methyltransferase activity"/>
    <property type="evidence" value="ECO:0007669"/>
    <property type="project" value="RHEA"/>
</dbReference>
<evidence type="ECO:0000256" key="1">
    <source>
        <dbReference type="ARBA" id="ARBA00009741"/>
    </source>
</evidence>
<dbReference type="KEGG" id="bacg:D2962_06315"/>
<dbReference type="EMBL" id="CP033169">
    <property type="protein sequence ID" value="AYO30283.1"/>
    <property type="molecule type" value="Genomic_DNA"/>
</dbReference>
<dbReference type="Proteomes" id="UP000280960">
    <property type="component" value="Chromosome"/>
</dbReference>
<evidence type="ECO:0000256" key="3">
    <source>
        <dbReference type="ARBA" id="ARBA00022603"/>
    </source>
</evidence>
<dbReference type="EC" id="2.1.1.-" evidence="6"/>
<comment type="similarity">
    <text evidence="1 6">Belongs to the methyltransferase superfamily. PrmA family.</text>
</comment>
<feature type="binding site" evidence="6">
    <location>
        <position position="203"/>
    </location>
    <ligand>
        <name>S-adenosyl-L-methionine</name>
        <dbReference type="ChEBI" id="CHEBI:59789"/>
    </ligand>
</feature>
<dbReference type="InterPro" id="IPR050078">
    <property type="entry name" value="Ribosomal_L11_MeTrfase_PrmA"/>
</dbReference>
<evidence type="ECO:0000313" key="7">
    <source>
        <dbReference type="EMBL" id="AYO30283.1"/>
    </source>
</evidence>
<evidence type="ECO:0000256" key="4">
    <source>
        <dbReference type="ARBA" id="ARBA00022679"/>
    </source>
</evidence>
<keyword evidence="2 6" id="KW-0963">Cytoplasm</keyword>
<reference evidence="7 8" key="1">
    <citation type="submission" date="2018-10" db="EMBL/GenBank/DDBJ databases">
        <authorList>
            <person name="Zhang X."/>
        </authorList>
    </citation>
    <scope>NUCLEOTIDE SEQUENCE [LARGE SCALE GENOMIC DNA]</scope>
    <source>
        <strain evidence="7 8">SK-G1</strain>
    </source>
</reference>
<feature type="binding site" evidence="6">
    <location>
        <position position="160"/>
    </location>
    <ligand>
        <name>S-adenosyl-L-methionine</name>
        <dbReference type="ChEBI" id="CHEBI:59789"/>
    </ligand>
</feature>
<sequence length="314" mass="34710">MNWVEIKIKTSTEAIEAISNIFYEAGVMGVVIEDPRDYLRPQDEKQWDYVEIPEGIDFEEAVVTGYLVEDSSLAERVREIGERVKQLPEYGLNIGKGEMAMATVSDTDWANAWKKYYKPTHIGKSLVVKPSWEVYRPEAGEIVIDLDPGMAFGTGTHETTRLCMELLEKYMKSGFAVIDIGCGSGILSIAAGKLGASHVVAIDRDDVAVKVARENVERNNLSSVVKVLRGDRLQNISFKADIIMANIIADVIIELSEEVPLNLKEGGLFLASGIIKDRKLSVVEALEKNGFDMVEESEKGEWVALVSKQAPIGN</sequence>
<organism evidence="7 8">
    <name type="scientific">Biomaibacter acetigenes</name>
    <dbReference type="NCBI Taxonomy" id="2316383"/>
    <lineage>
        <taxon>Bacteria</taxon>
        <taxon>Bacillati</taxon>
        <taxon>Bacillota</taxon>
        <taxon>Clostridia</taxon>
        <taxon>Thermosediminibacterales</taxon>
        <taxon>Tepidanaerobacteraceae</taxon>
        <taxon>Biomaibacter</taxon>
    </lineage>
</organism>
<dbReference type="PANTHER" id="PTHR43648">
    <property type="entry name" value="ELECTRON TRANSFER FLAVOPROTEIN BETA SUBUNIT LYSINE METHYLTRANSFERASE"/>
    <property type="match status" value="1"/>
</dbReference>
<dbReference type="PIRSF" id="PIRSF000401">
    <property type="entry name" value="RPL11_MTase"/>
    <property type="match status" value="1"/>
</dbReference>
<dbReference type="GO" id="GO:0032259">
    <property type="term" value="P:methylation"/>
    <property type="evidence" value="ECO:0007669"/>
    <property type="project" value="UniProtKB-KW"/>
</dbReference>
<evidence type="ECO:0000256" key="6">
    <source>
        <dbReference type="HAMAP-Rule" id="MF_00735"/>
    </source>
</evidence>
<dbReference type="PANTHER" id="PTHR43648:SF1">
    <property type="entry name" value="ELECTRON TRANSFER FLAVOPROTEIN BETA SUBUNIT LYSINE METHYLTRANSFERASE"/>
    <property type="match status" value="1"/>
</dbReference>
<comment type="subcellular location">
    <subcellularLocation>
        <location evidence="6">Cytoplasm</location>
    </subcellularLocation>
</comment>